<evidence type="ECO:0000256" key="6">
    <source>
        <dbReference type="ARBA" id="ARBA00022692"/>
    </source>
</evidence>
<dbReference type="InterPro" id="IPR010065">
    <property type="entry name" value="AA_ABC_transptr_permease_3TM"/>
</dbReference>
<feature type="transmembrane region" description="Helical" evidence="9">
    <location>
        <begin position="20"/>
        <end position="41"/>
    </location>
</feature>
<keyword evidence="7 9" id="KW-1133">Transmembrane helix</keyword>
<keyword evidence="8 9" id="KW-0472">Membrane</keyword>
<dbReference type="InterPro" id="IPR043429">
    <property type="entry name" value="ArtM/GltK/GlnP/TcyL/YhdX-like"/>
</dbReference>
<evidence type="ECO:0000313" key="11">
    <source>
        <dbReference type="EMBL" id="MQT11473.1"/>
    </source>
</evidence>
<evidence type="ECO:0000259" key="10">
    <source>
        <dbReference type="PROSITE" id="PS50928"/>
    </source>
</evidence>
<evidence type="ECO:0000256" key="5">
    <source>
        <dbReference type="ARBA" id="ARBA00022519"/>
    </source>
</evidence>
<evidence type="ECO:0000256" key="2">
    <source>
        <dbReference type="ARBA" id="ARBA00010072"/>
    </source>
</evidence>
<comment type="subcellular location">
    <subcellularLocation>
        <location evidence="1">Cell inner membrane</location>
        <topology evidence="1">Multi-pass membrane protein</topology>
    </subcellularLocation>
    <subcellularLocation>
        <location evidence="9">Cell membrane</location>
        <topology evidence="9">Multi-pass membrane protein</topology>
    </subcellularLocation>
</comment>
<accession>A0A6A7XYI4</accession>
<feature type="domain" description="ABC transmembrane type-1" evidence="10">
    <location>
        <begin position="17"/>
        <end position="218"/>
    </location>
</feature>
<dbReference type="SUPFAM" id="SSF161098">
    <property type="entry name" value="MetI-like"/>
    <property type="match status" value="1"/>
</dbReference>
<feature type="transmembrane region" description="Helical" evidence="9">
    <location>
        <begin position="200"/>
        <end position="221"/>
    </location>
</feature>
<keyword evidence="5" id="KW-0997">Cell inner membrane</keyword>
<keyword evidence="6 9" id="KW-0812">Transmembrane</keyword>
<evidence type="ECO:0000256" key="8">
    <source>
        <dbReference type="ARBA" id="ARBA00023136"/>
    </source>
</evidence>
<keyword evidence="12" id="KW-1185">Reference proteome</keyword>
<dbReference type="InterPro" id="IPR035906">
    <property type="entry name" value="MetI-like_sf"/>
</dbReference>
<comment type="similarity">
    <text evidence="2">Belongs to the binding-protein-dependent transport system permease family. HisMQ subfamily.</text>
</comment>
<dbReference type="Proteomes" id="UP000332515">
    <property type="component" value="Unassembled WGS sequence"/>
</dbReference>
<evidence type="ECO:0000256" key="7">
    <source>
        <dbReference type="ARBA" id="ARBA00022989"/>
    </source>
</evidence>
<dbReference type="EMBL" id="VWNA01000001">
    <property type="protein sequence ID" value="MQT11473.1"/>
    <property type="molecule type" value="Genomic_DNA"/>
</dbReference>
<dbReference type="AlphaFoldDB" id="A0A6A7XYI4"/>
<reference evidence="11 12" key="1">
    <citation type="submission" date="2019-09" db="EMBL/GenBank/DDBJ databases">
        <title>Segnochrobactrum spirostomi gen. nov., sp. nov., isolated from the ciliate Spirostomum cf. yagiui and description of a novel family, Segnochrobactraceae fam. nov. within the order Rhizobiales of the class Alphaproteobacteria.</title>
        <authorList>
            <person name="Akter S."/>
            <person name="Shazib S.U.A."/>
            <person name="Shin M.K."/>
        </authorList>
    </citation>
    <scope>NUCLEOTIDE SEQUENCE [LARGE SCALE GENOMIC DNA]</scope>
    <source>
        <strain evidence="11 12">Sp-1</strain>
    </source>
</reference>
<dbReference type="Pfam" id="PF00528">
    <property type="entry name" value="BPD_transp_1"/>
    <property type="match status" value="1"/>
</dbReference>
<comment type="caution">
    <text evidence="11">The sequence shown here is derived from an EMBL/GenBank/DDBJ whole genome shotgun (WGS) entry which is preliminary data.</text>
</comment>
<evidence type="ECO:0000313" key="12">
    <source>
        <dbReference type="Proteomes" id="UP000332515"/>
    </source>
</evidence>
<proteinExistence type="inferred from homology"/>
<evidence type="ECO:0000256" key="4">
    <source>
        <dbReference type="ARBA" id="ARBA00022475"/>
    </source>
</evidence>
<dbReference type="GO" id="GO:0043190">
    <property type="term" value="C:ATP-binding cassette (ABC) transporter complex"/>
    <property type="evidence" value="ECO:0007669"/>
    <property type="project" value="InterPro"/>
</dbReference>
<evidence type="ECO:0000256" key="3">
    <source>
        <dbReference type="ARBA" id="ARBA00022448"/>
    </source>
</evidence>
<feature type="transmembrane region" description="Helical" evidence="9">
    <location>
        <begin position="99"/>
        <end position="122"/>
    </location>
</feature>
<organism evidence="11 12">
    <name type="scientific">Segnochrobactrum spirostomi</name>
    <dbReference type="NCBI Taxonomy" id="2608987"/>
    <lineage>
        <taxon>Bacteria</taxon>
        <taxon>Pseudomonadati</taxon>
        <taxon>Pseudomonadota</taxon>
        <taxon>Alphaproteobacteria</taxon>
        <taxon>Hyphomicrobiales</taxon>
        <taxon>Segnochrobactraceae</taxon>
        <taxon>Segnochrobactrum</taxon>
    </lineage>
</organism>
<keyword evidence="4" id="KW-1003">Cell membrane</keyword>
<dbReference type="Gene3D" id="1.10.3720.10">
    <property type="entry name" value="MetI-like"/>
    <property type="match status" value="1"/>
</dbReference>
<feature type="transmembrane region" description="Helical" evidence="9">
    <location>
        <begin position="53"/>
        <end position="74"/>
    </location>
</feature>
<sequence length="231" mass="25351">MEFFWLPKYGPLLLEGLWRTILLVVISGSFGFVFAILVGLGRASRNAVLSRSLLGFTSVIRGTPLLVQIFLLYYGLGSVFAGTPAIRHSIFWPFLRDGFWYVVVALIISNAAYIGEVVRAALASVPRGEIEAARAYGMSPLQVALRIWLPRALGAILPTLAGETVLLLKSTALASTVTVIDLLGAANVIRAQTYRTYEPLLFVAAGYFVLTLLIEQGFRVIERRTGKAFKR</sequence>
<name>A0A6A7XYI4_9HYPH</name>
<dbReference type="PROSITE" id="PS50928">
    <property type="entry name" value="ABC_TM1"/>
    <property type="match status" value="1"/>
</dbReference>
<dbReference type="InterPro" id="IPR000515">
    <property type="entry name" value="MetI-like"/>
</dbReference>
<protein>
    <submittedName>
        <fullName evidence="11">ABC transporter permease subunit</fullName>
    </submittedName>
</protein>
<dbReference type="PANTHER" id="PTHR30614:SF10">
    <property type="entry name" value="ARGININE ABC TRANSPORTER PERMEASE PROTEIN ARTM"/>
    <property type="match status" value="1"/>
</dbReference>
<evidence type="ECO:0000256" key="9">
    <source>
        <dbReference type="RuleBase" id="RU363032"/>
    </source>
</evidence>
<gene>
    <name evidence="11" type="ORF">F0357_02035</name>
</gene>
<evidence type="ECO:0000256" key="1">
    <source>
        <dbReference type="ARBA" id="ARBA00004429"/>
    </source>
</evidence>
<dbReference type="NCBIfam" id="TIGR01726">
    <property type="entry name" value="HEQRo_perm_3TM"/>
    <property type="match status" value="1"/>
</dbReference>
<dbReference type="RefSeq" id="WP_153478196.1">
    <property type="nucleotide sequence ID" value="NZ_VWNA01000001.1"/>
</dbReference>
<dbReference type="GO" id="GO:0006865">
    <property type="term" value="P:amino acid transport"/>
    <property type="evidence" value="ECO:0007669"/>
    <property type="project" value="TreeGrafter"/>
</dbReference>
<dbReference type="CDD" id="cd06261">
    <property type="entry name" value="TM_PBP2"/>
    <property type="match status" value="1"/>
</dbReference>
<dbReference type="GO" id="GO:0022857">
    <property type="term" value="F:transmembrane transporter activity"/>
    <property type="evidence" value="ECO:0007669"/>
    <property type="project" value="InterPro"/>
</dbReference>
<dbReference type="PANTHER" id="PTHR30614">
    <property type="entry name" value="MEMBRANE COMPONENT OF AMINO ACID ABC TRANSPORTER"/>
    <property type="match status" value="1"/>
</dbReference>
<keyword evidence="3 9" id="KW-0813">Transport</keyword>